<evidence type="ECO:0000259" key="2">
    <source>
        <dbReference type="PROSITE" id="PS51379"/>
    </source>
</evidence>
<dbReference type="Pfam" id="PF12837">
    <property type="entry name" value="Fer4_6"/>
    <property type="match status" value="1"/>
</dbReference>
<dbReference type="Gene3D" id="3.30.70.20">
    <property type="match status" value="1"/>
</dbReference>
<evidence type="ECO:0000256" key="1">
    <source>
        <dbReference type="SAM" id="MobiDB-lite"/>
    </source>
</evidence>
<gene>
    <name evidence="3" type="ORF">KM92DES2_10207</name>
</gene>
<name>A0A212IXS5_9BACT</name>
<dbReference type="EMBL" id="FLUP01000001">
    <property type="protein sequence ID" value="SBV91980.1"/>
    <property type="molecule type" value="Genomic_DNA"/>
</dbReference>
<dbReference type="InterPro" id="IPR052911">
    <property type="entry name" value="Corrinoid_activation_enz"/>
</dbReference>
<protein>
    <recommendedName>
        <fullName evidence="2">4Fe-4S ferredoxin-type domain-containing protein</fullName>
    </recommendedName>
</protein>
<dbReference type="PANTHER" id="PTHR42895:SF1">
    <property type="entry name" value="IRON-SULFUR CLUSTER PROTEIN"/>
    <property type="match status" value="1"/>
</dbReference>
<feature type="region of interest" description="Disordered" evidence="1">
    <location>
        <begin position="74"/>
        <end position="98"/>
    </location>
</feature>
<evidence type="ECO:0000313" key="3">
    <source>
        <dbReference type="EMBL" id="SBV91980.1"/>
    </source>
</evidence>
<dbReference type="RefSeq" id="WP_227118492.1">
    <property type="nucleotide sequence ID" value="NZ_CAKSVL010000020.1"/>
</dbReference>
<dbReference type="PROSITE" id="PS51379">
    <property type="entry name" value="4FE4S_FER_2"/>
    <property type="match status" value="1"/>
</dbReference>
<accession>A0A212IXS5</accession>
<sequence>MKRPIIEIDEEKCNGCGQCVLDCAEGALAIIDGKAKLVSDIYCDGLGACLNCPEGALRLVEREAPEFDEEAALAAKAKRDGTAQPHRPHGGGCPGSMARTFTPLTGGPATMAPAGSQDLRAQVPTWPIQLRLVPPTAPYLRGANILLAAHCAGFALPNLHADWMRGRVPIIACPKLEDNEVLVERLTAIIKQGGIAGITVLRMSVPCCGGLDRLAHRAIEAAGSTLTPETHIVQL</sequence>
<dbReference type="AlphaFoldDB" id="A0A212IXS5"/>
<organism evidence="3">
    <name type="scientific">uncultured Desulfovibrio sp</name>
    <dbReference type="NCBI Taxonomy" id="167968"/>
    <lineage>
        <taxon>Bacteria</taxon>
        <taxon>Pseudomonadati</taxon>
        <taxon>Thermodesulfobacteriota</taxon>
        <taxon>Desulfovibrionia</taxon>
        <taxon>Desulfovibrionales</taxon>
        <taxon>Desulfovibrionaceae</taxon>
        <taxon>Desulfovibrio</taxon>
        <taxon>environmental samples</taxon>
    </lineage>
</organism>
<dbReference type="InterPro" id="IPR017896">
    <property type="entry name" value="4Fe4S_Fe-S-bd"/>
</dbReference>
<reference evidence="3" key="1">
    <citation type="submission" date="2016-04" db="EMBL/GenBank/DDBJ databases">
        <authorList>
            <person name="Evans L.H."/>
            <person name="Alamgir A."/>
            <person name="Owens N."/>
            <person name="Weber N.D."/>
            <person name="Virtaneva K."/>
            <person name="Barbian K."/>
            <person name="Babar A."/>
            <person name="Rosenke K."/>
        </authorList>
    </citation>
    <scope>NUCLEOTIDE SEQUENCE</scope>
    <source>
        <strain evidence="3">92-2</strain>
    </source>
</reference>
<feature type="domain" description="4Fe-4S ferredoxin-type" evidence="2">
    <location>
        <begin position="4"/>
        <end position="33"/>
    </location>
</feature>
<dbReference type="SUPFAM" id="SSF54862">
    <property type="entry name" value="4Fe-4S ferredoxins"/>
    <property type="match status" value="1"/>
</dbReference>
<proteinExistence type="predicted"/>
<dbReference type="PANTHER" id="PTHR42895">
    <property type="entry name" value="IRON-SULFUR CLUSTER-BINDING PROTEIN-RELATED"/>
    <property type="match status" value="1"/>
</dbReference>